<sequence length="163" mass="16023">MLRSTCMLVLSLAAAALAQESSYTGPPFDPSKEPYFAQTGLVIPTATDLPAIEPSNAFSMATTIPGIIIQTSSRSLPAIEPSNQFSMATTISGIILPSTTPRSSSHASSSRSSASGSTSSGSAAATSATSSAPATQSSGAAVANRVGFVGAVAGGLLAGLALA</sequence>
<keyword evidence="4" id="KW-1185">Reference proteome</keyword>
<evidence type="ECO:0000313" key="4">
    <source>
        <dbReference type="Proteomes" id="UP000801428"/>
    </source>
</evidence>
<evidence type="ECO:0000256" key="1">
    <source>
        <dbReference type="SAM" id="MobiDB-lite"/>
    </source>
</evidence>
<evidence type="ECO:0000313" key="3">
    <source>
        <dbReference type="EMBL" id="KAF2997065.1"/>
    </source>
</evidence>
<gene>
    <name evidence="3" type="ORF">E8E13_002077</name>
</gene>
<feature type="signal peptide" evidence="2">
    <location>
        <begin position="1"/>
        <end position="18"/>
    </location>
</feature>
<dbReference type="Proteomes" id="UP000801428">
    <property type="component" value="Unassembled WGS sequence"/>
</dbReference>
<feature type="chain" id="PRO_5040479971" evidence="2">
    <location>
        <begin position="19"/>
        <end position="163"/>
    </location>
</feature>
<keyword evidence="2" id="KW-0732">Signal</keyword>
<dbReference type="AlphaFoldDB" id="A0A9P4W5B8"/>
<organism evidence="3 4">
    <name type="scientific">Curvularia kusanoi</name>
    <name type="common">Cochliobolus kusanoi</name>
    <dbReference type="NCBI Taxonomy" id="90978"/>
    <lineage>
        <taxon>Eukaryota</taxon>
        <taxon>Fungi</taxon>
        <taxon>Dikarya</taxon>
        <taxon>Ascomycota</taxon>
        <taxon>Pezizomycotina</taxon>
        <taxon>Dothideomycetes</taxon>
        <taxon>Pleosporomycetidae</taxon>
        <taxon>Pleosporales</taxon>
        <taxon>Pleosporineae</taxon>
        <taxon>Pleosporaceae</taxon>
        <taxon>Curvularia</taxon>
    </lineage>
</organism>
<proteinExistence type="predicted"/>
<dbReference type="EMBL" id="SWKU01000024">
    <property type="protein sequence ID" value="KAF2997065.1"/>
    <property type="molecule type" value="Genomic_DNA"/>
</dbReference>
<feature type="region of interest" description="Disordered" evidence="1">
    <location>
        <begin position="98"/>
        <end position="133"/>
    </location>
</feature>
<evidence type="ECO:0000256" key="2">
    <source>
        <dbReference type="SAM" id="SignalP"/>
    </source>
</evidence>
<reference evidence="3" key="1">
    <citation type="submission" date="2019-04" db="EMBL/GenBank/DDBJ databases">
        <title>Sequencing of skin fungus with MAO and IRED activity.</title>
        <authorList>
            <person name="Marsaioli A.J."/>
            <person name="Bonatto J.M.C."/>
            <person name="Reis Junior O."/>
        </authorList>
    </citation>
    <scope>NUCLEOTIDE SEQUENCE</scope>
    <source>
        <strain evidence="3">30M1</strain>
    </source>
</reference>
<dbReference type="OrthoDB" id="3797249at2759"/>
<comment type="caution">
    <text evidence="3">The sequence shown here is derived from an EMBL/GenBank/DDBJ whole genome shotgun (WGS) entry which is preliminary data.</text>
</comment>
<accession>A0A9P4W5B8</accession>
<name>A0A9P4W5B8_CURKU</name>
<protein>
    <submittedName>
        <fullName evidence="3">Uncharacterized protein</fullName>
    </submittedName>
</protein>